<accession>A0A0A9C962</accession>
<proteinExistence type="predicted"/>
<reference evidence="1" key="2">
    <citation type="journal article" date="2015" name="Data Brief">
        <title>Shoot transcriptome of the giant reed, Arundo donax.</title>
        <authorList>
            <person name="Barrero R.A."/>
            <person name="Guerrero F.D."/>
            <person name="Moolhuijzen P."/>
            <person name="Goolsby J.A."/>
            <person name="Tidwell J."/>
            <person name="Bellgard S.E."/>
            <person name="Bellgard M.I."/>
        </authorList>
    </citation>
    <scope>NUCLEOTIDE SEQUENCE</scope>
    <source>
        <tissue evidence="1">Shoot tissue taken approximately 20 cm above the soil surface</tissue>
    </source>
</reference>
<reference evidence="1" key="1">
    <citation type="submission" date="2014-09" db="EMBL/GenBank/DDBJ databases">
        <authorList>
            <person name="Magalhaes I.L.F."/>
            <person name="Oliveira U."/>
            <person name="Santos F.R."/>
            <person name="Vidigal T.H.D.A."/>
            <person name="Brescovit A.D."/>
            <person name="Santos A.J."/>
        </authorList>
    </citation>
    <scope>NUCLEOTIDE SEQUENCE</scope>
    <source>
        <tissue evidence="1">Shoot tissue taken approximately 20 cm above the soil surface</tissue>
    </source>
</reference>
<sequence>MLLPFAMLLIQNSNGTHAVAAITTKWLASHRSGTAP</sequence>
<evidence type="ECO:0000313" key="1">
    <source>
        <dbReference type="EMBL" id="JAD70998.1"/>
    </source>
</evidence>
<dbReference type="AlphaFoldDB" id="A0A0A9C962"/>
<organism evidence="1">
    <name type="scientific">Arundo donax</name>
    <name type="common">Giant reed</name>
    <name type="synonym">Donax arundinaceus</name>
    <dbReference type="NCBI Taxonomy" id="35708"/>
    <lineage>
        <taxon>Eukaryota</taxon>
        <taxon>Viridiplantae</taxon>
        <taxon>Streptophyta</taxon>
        <taxon>Embryophyta</taxon>
        <taxon>Tracheophyta</taxon>
        <taxon>Spermatophyta</taxon>
        <taxon>Magnoliopsida</taxon>
        <taxon>Liliopsida</taxon>
        <taxon>Poales</taxon>
        <taxon>Poaceae</taxon>
        <taxon>PACMAD clade</taxon>
        <taxon>Arundinoideae</taxon>
        <taxon>Arundineae</taxon>
        <taxon>Arundo</taxon>
    </lineage>
</organism>
<name>A0A0A9C962_ARUDO</name>
<protein>
    <submittedName>
        <fullName evidence="1">Uncharacterized protein</fullName>
    </submittedName>
</protein>
<dbReference type="EMBL" id="GBRH01226897">
    <property type="protein sequence ID" value="JAD70998.1"/>
    <property type="molecule type" value="Transcribed_RNA"/>
</dbReference>